<dbReference type="PANTHER" id="PTHR48079">
    <property type="entry name" value="PROTEIN YEEZ"/>
    <property type="match status" value="1"/>
</dbReference>
<evidence type="ECO:0000313" key="2">
    <source>
        <dbReference type="EMBL" id="HED30742.1"/>
    </source>
</evidence>
<dbReference type="AlphaFoldDB" id="A0A831WP89"/>
<dbReference type="InterPro" id="IPR001509">
    <property type="entry name" value="Epimerase_deHydtase"/>
</dbReference>
<dbReference type="InterPro" id="IPR036291">
    <property type="entry name" value="NAD(P)-bd_dom_sf"/>
</dbReference>
<dbReference type="SUPFAM" id="SSF51735">
    <property type="entry name" value="NAD(P)-binding Rossmann-fold domains"/>
    <property type="match status" value="1"/>
</dbReference>
<accession>A0A831WP89</accession>
<dbReference type="GO" id="GO:0004029">
    <property type="term" value="F:aldehyde dehydrogenase (NAD+) activity"/>
    <property type="evidence" value="ECO:0007669"/>
    <property type="project" value="TreeGrafter"/>
</dbReference>
<dbReference type="CDD" id="cd05228">
    <property type="entry name" value="AR_FR_like_1_SDR_e"/>
    <property type="match status" value="1"/>
</dbReference>
<evidence type="ECO:0000259" key="1">
    <source>
        <dbReference type="Pfam" id="PF01370"/>
    </source>
</evidence>
<proteinExistence type="predicted"/>
<feature type="domain" description="NAD-dependent epimerase/dehydratase" evidence="1">
    <location>
        <begin position="8"/>
        <end position="237"/>
    </location>
</feature>
<dbReference type="Gene3D" id="3.40.50.720">
    <property type="entry name" value="NAD(P)-binding Rossmann-like Domain"/>
    <property type="match status" value="1"/>
</dbReference>
<dbReference type="InterPro" id="IPR051783">
    <property type="entry name" value="NAD(P)-dependent_oxidoreduct"/>
</dbReference>
<reference evidence="2" key="1">
    <citation type="journal article" date="2020" name="mSystems">
        <title>Genome- and Community-Level Interaction Insights into Carbon Utilization and Element Cycling Functions of Hydrothermarchaeota in Hydrothermal Sediment.</title>
        <authorList>
            <person name="Zhou Z."/>
            <person name="Liu Y."/>
            <person name="Xu W."/>
            <person name="Pan J."/>
            <person name="Luo Z.H."/>
            <person name="Li M."/>
        </authorList>
    </citation>
    <scope>NUCLEOTIDE SEQUENCE [LARGE SCALE GENOMIC DNA]</scope>
    <source>
        <strain evidence="2">SpSt-1181</strain>
    </source>
</reference>
<dbReference type="PANTHER" id="PTHR48079:SF6">
    <property type="entry name" value="NAD(P)-BINDING DOMAIN-CONTAINING PROTEIN-RELATED"/>
    <property type="match status" value="1"/>
</dbReference>
<dbReference type="Pfam" id="PF01370">
    <property type="entry name" value="Epimerase"/>
    <property type="match status" value="1"/>
</dbReference>
<dbReference type="EMBL" id="DSBW01000077">
    <property type="protein sequence ID" value="HED30742.1"/>
    <property type="molecule type" value="Genomic_DNA"/>
</dbReference>
<gene>
    <name evidence="2" type="ORF">ENN50_03430</name>
</gene>
<comment type="caution">
    <text evidence="2">The sequence shown here is derived from an EMBL/GenBank/DDBJ whole genome shotgun (WGS) entry which is preliminary data.</text>
</comment>
<protein>
    <submittedName>
        <fullName evidence="2">NAD-dependent epimerase/dehydratase family protein</fullName>
    </submittedName>
</protein>
<sequence>MERNRQSILVTGATGYIGSEVIVELCRLYGDTVRVRALARRGSDPAHLGTLPVDIVYGDLLDPVSLFDACDGVDIVFHCAGLVAYSANYRHRLYEINVTGTANLVNACLYHGVERLVHTSSVAAVGVSGTMEPANETTPFKEWQHRIAYMESKHLSEMEGMRGIAEGLDVVFVNPGVVLGLPSNSGQSLNSTTRAVRNIYRGKIPLHPSGGISIVDITDVAAAHLAAWKKGRTGSRYLVTAGNYSFRELFTMIGALSGSRYRGAVQAAPFVEQAAGAAGELYAALSGRKPYITIESMRLAGRFLFYNNRLSIEELGMSYRPAEETLKAVVAV</sequence>
<dbReference type="GO" id="GO:0005737">
    <property type="term" value="C:cytoplasm"/>
    <property type="evidence" value="ECO:0007669"/>
    <property type="project" value="TreeGrafter"/>
</dbReference>
<name>A0A831WP89_PROAE</name>
<organism evidence="2">
    <name type="scientific">Prosthecochloris aestuarii</name>
    <dbReference type="NCBI Taxonomy" id="1102"/>
    <lineage>
        <taxon>Bacteria</taxon>
        <taxon>Pseudomonadati</taxon>
        <taxon>Chlorobiota</taxon>
        <taxon>Chlorobiia</taxon>
        <taxon>Chlorobiales</taxon>
        <taxon>Chlorobiaceae</taxon>
        <taxon>Prosthecochloris</taxon>
    </lineage>
</organism>
<dbReference type="Proteomes" id="UP000886335">
    <property type="component" value="Unassembled WGS sequence"/>
</dbReference>